<feature type="domain" description="Non-canonical purine NTP phosphatase/PRRC1" evidence="12">
    <location>
        <begin position="9"/>
        <end position="157"/>
    </location>
</feature>
<keyword evidence="6" id="KW-0460">Magnesium</keyword>
<name>A0A516KHN7_9BACI</name>
<evidence type="ECO:0000256" key="8">
    <source>
        <dbReference type="ARBA" id="ARBA00023211"/>
    </source>
</evidence>
<comment type="cofactor">
    <cofactor evidence="1">
        <name>Mn(2+)</name>
        <dbReference type="ChEBI" id="CHEBI:29035"/>
    </cofactor>
</comment>
<comment type="catalytic activity">
    <reaction evidence="10">
        <text>ITP + H2O = IDP + phosphate + H(+)</text>
        <dbReference type="Rhea" id="RHEA:28330"/>
        <dbReference type="ChEBI" id="CHEBI:15377"/>
        <dbReference type="ChEBI" id="CHEBI:15378"/>
        <dbReference type="ChEBI" id="CHEBI:43474"/>
        <dbReference type="ChEBI" id="CHEBI:58280"/>
        <dbReference type="ChEBI" id="CHEBI:61402"/>
        <dbReference type="EC" id="3.6.1.73"/>
    </reaction>
</comment>
<evidence type="ECO:0000256" key="2">
    <source>
        <dbReference type="ARBA" id="ARBA00001946"/>
    </source>
</evidence>
<keyword evidence="4" id="KW-0547">Nucleotide-binding</keyword>
<dbReference type="RefSeq" id="WP_143894930.1">
    <property type="nucleotide sequence ID" value="NZ_CP041666.1"/>
</dbReference>
<dbReference type="EMBL" id="CP041666">
    <property type="protein sequence ID" value="QDP40910.1"/>
    <property type="molecule type" value="Genomic_DNA"/>
</dbReference>
<keyword evidence="7" id="KW-0546">Nucleotide metabolism</keyword>
<evidence type="ECO:0000313" key="14">
    <source>
        <dbReference type="Proteomes" id="UP000315215"/>
    </source>
</evidence>
<dbReference type="NCBIfam" id="NF002850">
    <property type="entry name" value="PRK03114.1"/>
    <property type="match status" value="1"/>
</dbReference>
<dbReference type="PANTHER" id="PTHR34699:SF2">
    <property type="entry name" value="NON-CANONICAL PURINE NTP PHOSPHATASE_PRRC1 DOMAIN-CONTAINING PROTEIN"/>
    <property type="match status" value="1"/>
</dbReference>
<evidence type="ECO:0000259" key="12">
    <source>
        <dbReference type="Pfam" id="PF01931"/>
    </source>
</evidence>
<dbReference type="GO" id="GO:0046872">
    <property type="term" value="F:metal ion binding"/>
    <property type="evidence" value="ECO:0007669"/>
    <property type="project" value="UniProtKB-KW"/>
</dbReference>
<organism evidence="13 14">
    <name type="scientific">Radiobacillus deserti</name>
    <dbReference type="NCBI Taxonomy" id="2594883"/>
    <lineage>
        <taxon>Bacteria</taxon>
        <taxon>Bacillati</taxon>
        <taxon>Bacillota</taxon>
        <taxon>Bacilli</taxon>
        <taxon>Bacillales</taxon>
        <taxon>Bacillaceae</taxon>
        <taxon>Radiobacillus</taxon>
    </lineage>
</organism>
<dbReference type="Pfam" id="PF01931">
    <property type="entry name" value="NTPase_I-T"/>
    <property type="match status" value="1"/>
</dbReference>
<keyword evidence="3" id="KW-0479">Metal-binding</keyword>
<evidence type="ECO:0000256" key="9">
    <source>
        <dbReference type="ARBA" id="ARBA00038901"/>
    </source>
</evidence>
<dbReference type="InterPro" id="IPR050299">
    <property type="entry name" value="YjjX_NTPase"/>
</dbReference>
<evidence type="ECO:0000313" key="13">
    <source>
        <dbReference type="EMBL" id="QDP40910.1"/>
    </source>
</evidence>
<dbReference type="InterPro" id="IPR026533">
    <property type="entry name" value="NTPase/PRRC1"/>
</dbReference>
<evidence type="ECO:0000256" key="4">
    <source>
        <dbReference type="ARBA" id="ARBA00022741"/>
    </source>
</evidence>
<evidence type="ECO:0000256" key="1">
    <source>
        <dbReference type="ARBA" id="ARBA00001936"/>
    </source>
</evidence>
<sequence length="173" mass="19004">MKQKSIYVGSENPAKIIAVESVFTESTVYPQDVPSLVSAQPLSDEETLEGAINRAKACAAREDGVLGIGLEGGVMEFHNQVFICNWGALVDETGELYIAAGARFPLPEVFKQPLREGQELGDLMDQYTNKQNARKKEGAVGIFTDGQVTRDQMFSHVLHILKGQYQLSKKARS</sequence>
<dbReference type="AlphaFoldDB" id="A0A516KHN7"/>
<comment type="cofactor">
    <cofactor evidence="2">
        <name>Mg(2+)</name>
        <dbReference type="ChEBI" id="CHEBI:18420"/>
    </cofactor>
</comment>
<dbReference type="PANTHER" id="PTHR34699">
    <property type="match status" value="1"/>
</dbReference>
<reference evidence="13 14" key="1">
    <citation type="submission" date="2019-07" db="EMBL/GenBank/DDBJ databases">
        <authorList>
            <person name="Li J."/>
        </authorList>
    </citation>
    <scope>NUCLEOTIDE SEQUENCE [LARGE SCALE GENOMIC DNA]</scope>
    <source>
        <strain evidence="13 14">TKL69</strain>
    </source>
</reference>
<dbReference type="OrthoDB" id="164951at2"/>
<dbReference type="InterPro" id="IPR029001">
    <property type="entry name" value="ITPase-like_fam"/>
</dbReference>
<evidence type="ECO:0000256" key="7">
    <source>
        <dbReference type="ARBA" id="ARBA00023080"/>
    </source>
</evidence>
<gene>
    <name evidence="13" type="ORF">FN924_12350</name>
</gene>
<keyword evidence="14" id="KW-1185">Reference proteome</keyword>
<dbReference type="Gene3D" id="3.90.950.10">
    <property type="match status" value="1"/>
</dbReference>
<evidence type="ECO:0000256" key="6">
    <source>
        <dbReference type="ARBA" id="ARBA00022842"/>
    </source>
</evidence>
<protein>
    <recommendedName>
        <fullName evidence="9">inosine/xanthosine triphosphatase</fullName>
        <ecNumber evidence="9">3.6.1.73</ecNumber>
    </recommendedName>
</protein>
<dbReference type="GO" id="GO:0009117">
    <property type="term" value="P:nucleotide metabolic process"/>
    <property type="evidence" value="ECO:0007669"/>
    <property type="project" value="UniProtKB-KW"/>
</dbReference>
<proteinExistence type="predicted"/>
<dbReference type="SUPFAM" id="SSF52972">
    <property type="entry name" value="ITPase-like"/>
    <property type="match status" value="1"/>
</dbReference>
<keyword evidence="8" id="KW-0464">Manganese</keyword>
<evidence type="ECO:0000256" key="10">
    <source>
        <dbReference type="ARBA" id="ARBA00048174"/>
    </source>
</evidence>
<dbReference type="EC" id="3.6.1.73" evidence="9"/>
<accession>A0A516KHN7</accession>
<dbReference type="Proteomes" id="UP000315215">
    <property type="component" value="Chromosome"/>
</dbReference>
<evidence type="ECO:0000256" key="3">
    <source>
        <dbReference type="ARBA" id="ARBA00022723"/>
    </source>
</evidence>
<dbReference type="GO" id="GO:0000166">
    <property type="term" value="F:nucleotide binding"/>
    <property type="evidence" value="ECO:0007669"/>
    <property type="project" value="UniProtKB-KW"/>
</dbReference>
<dbReference type="GO" id="GO:0103023">
    <property type="term" value="F:ITPase activity"/>
    <property type="evidence" value="ECO:0007669"/>
    <property type="project" value="UniProtKB-EC"/>
</dbReference>
<comment type="catalytic activity">
    <reaction evidence="11">
        <text>XTP + H2O = XDP + phosphate + H(+)</text>
        <dbReference type="Rhea" id="RHEA:28406"/>
        <dbReference type="ChEBI" id="CHEBI:15377"/>
        <dbReference type="ChEBI" id="CHEBI:15378"/>
        <dbReference type="ChEBI" id="CHEBI:43474"/>
        <dbReference type="ChEBI" id="CHEBI:59884"/>
        <dbReference type="ChEBI" id="CHEBI:61314"/>
        <dbReference type="EC" id="3.6.1.73"/>
    </reaction>
</comment>
<evidence type="ECO:0000256" key="5">
    <source>
        <dbReference type="ARBA" id="ARBA00022801"/>
    </source>
</evidence>
<keyword evidence="5" id="KW-0378">Hydrolase</keyword>
<evidence type="ECO:0000256" key="11">
    <source>
        <dbReference type="ARBA" id="ARBA00048781"/>
    </source>
</evidence>
<dbReference type="KEGG" id="aqt:FN924_12350"/>